<dbReference type="EMBL" id="JAUUTY010000003">
    <property type="protein sequence ID" value="KAK1660539.1"/>
    <property type="molecule type" value="Genomic_DNA"/>
</dbReference>
<keyword evidence="5" id="KW-1185">Reference proteome</keyword>
<keyword evidence="2" id="KW-0732">Signal</keyword>
<accession>A0AAD8SMU7</accession>
<evidence type="ECO:0000259" key="3">
    <source>
        <dbReference type="Pfam" id="PF03017"/>
    </source>
</evidence>
<gene>
    <name evidence="4" type="ORF">QYE76_048698</name>
</gene>
<evidence type="ECO:0000313" key="4">
    <source>
        <dbReference type="EMBL" id="KAK1660539.1"/>
    </source>
</evidence>
<dbReference type="AlphaFoldDB" id="A0AAD8SMU7"/>
<feature type="region of interest" description="Disordered" evidence="1">
    <location>
        <begin position="87"/>
        <end position="111"/>
    </location>
</feature>
<evidence type="ECO:0000256" key="2">
    <source>
        <dbReference type="SAM" id="SignalP"/>
    </source>
</evidence>
<comment type="caution">
    <text evidence="4">The sequence shown here is derived from an EMBL/GenBank/DDBJ whole genome shotgun (WGS) entry which is preliminary data.</text>
</comment>
<protein>
    <recommendedName>
        <fullName evidence="3">Transposase Tnp1/En/Spm-like domain-containing protein</fullName>
    </recommendedName>
</protein>
<proteinExistence type="predicted"/>
<dbReference type="PANTHER" id="PTHR33144">
    <property type="entry name" value="OS10G0409366 PROTEIN-RELATED"/>
    <property type="match status" value="1"/>
</dbReference>
<dbReference type="InterPro" id="IPR004264">
    <property type="entry name" value="Transposase_23"/>
</dbReference>
<name>A0AAD8SMU7_LOLMU</name>
<dbReference type="PANTHER" id="PTHR33144:SF50">
    <property type="entry name" value="OS03G0714750 PROTEIN"/>
    <property type="match status" value="1"/>
</dbReference>
<sequence>MQILRLMAMIFWLEMIQMNQMGRGKEKMSKRGRDDMEATAKKYEDDRAARIRENKIKMQSLSVEAKKRALNVESGKKPLSIESILQGCGMKKPPNKVPKPTQPGLIIGRGSLRPRSASTLTQKENLVDQTAEKADLEMVDEDTEKGKVEKEVRKFTRKETLWARANEKLPLIKLDCNKLQQPIGPGSKEFPAVVTTLIRTKQFPVNLPDWRDVPVEHKEKLLDDLSAIYVMDEWLKTHSLLTAAKKWRAFKCDLKKKAFKSDDPLKTWTIDELLARGDIRVDPEQWKWLVKHWLSKEGQESSIRGKLSRSKVVTPHTTGSKSFARAGHEWGKELGHDLSRHELFIKTHTRKNGDPLDKAIPKMNELAEAATDHPELLERPIEKGDLFAQVFGREPRGYVRGVGLGPTPATLGIDGHRTCTSTRIQMARRHSQNMEEQNTLLRNVLQQVCEEMREIKETMKAGQRNGAADHVSTPTQEYGSDPSPPMLRGVANEYSDHDVSEDMTNNPIIEEMPMRGKLLLQPTRRHEEGGKEVVLLSVERPRDRPVAKATLQSTNPEARVGGSLLGGEYHEVVVNSVMRGDHILPRQHGKLKTLADCLGQSIAWPHLNIVNDEKAAKQSMVQRLQHGVH</sequence>
<dbReference type="Pfam" id="PF03017">
    <property type="entry name" value="Transposase_23"/>
    <property type="match status" value="1"/>
</dbReference>
<feature type="signal peptide" evidence="2">
    <location>
        <begin position="1"/>
        <end position="24"/>
    </location>
</feature>
<feature type="chain" id="PRO_5041968326" description="Transposase Tnp1/En/Spm-like domain-containing protein" evidence="2">
    <location>
        <begin position="25"/>
        <end position="629"/>
    </location>
</feature>
<organism evidence="4 5">
    <name type="scientific">Lolium multiflorum</name>
    <name type="common">Italian ryegrass</name>
    <name type="synonym">Lolium perenne subsp. multiflorum</name>
    <dbReference type="NCBI Taxonomy" id="4521"/>
    <lineage>
        <taxon>Eukaryota</taxon>
        <taxon>Viridiplantae</taxon>
        <taxon>Streptophyta</taxon>
        <taxon>Embryophyta</taxon>
        <taxon>Tracheophyta</taxon>
        <taxon>Spermatophyta</taxon>
        <taxon>Magnoliopsida</taxon>
        <taxon>Liliopsida</taxon>
        <taxon>Poales</taxon>
        <taxon>Poaceae</taxon>
        <taxon>BOP clade</taxon>
        <taxon>Pooideae</taxon>
        <taxon>Poodae</taxon>
        <taxon>Poeae</taxon>
        <taxon>Poeae Chloroplast Group 2 (Poeae type)</taxon>
        <taxon>Loliodinae</taxon>
        <taxon>Loliinae</taxon>
        <taxon>Lolium</taxon>
    </lineage>
</organism>
<feature type="domain" description="Transposase Tnp1/En/Spm-like" evidence="3">
    <location>
        <begin position="532"/>
        <end position="598"/>
    </location>
</feature>
<reference evidence="4" key="1">
    <citation type="submission" date="2023-07" db="EMBL/GenBank/DDBJ databases">
        <title>A chromosome-level genome assembly of Lolium multiflorum.</title>
        <authorList>
            <person name="Chen Y."/>
            <person name="Copetti D."/>
            <person name="Kolliker R."/>
            <person name="Studer B."/>
        </authorList>
    </citation>
    <scope>NUCLEOTIDE SEQUENCE</scope>
    <source>
        <strain evidence="4">02402/16</strain>
        <tissue evidence="4">Leaf</tissue>
    </source>
</reference>
<dbReference type="Proteomes" id="UP001231189">
    <property type="component" value="Unassembled WGS sequence"/>
</dbReference>
<feature type="region of interest" description="Disordered" evidence="1">
    <location>
        <begin position="460"/>
        <end position="490"/>
    </location>
</feature>
<dbReference type="InterPro" id="IPR004252">
    <property type="entry name" value="Probable_transposase_24"/>
</dbReference>
<evidence type="ECO:0000313" key="5">
    <source>
        <dbReference type="Proteomes" id="UP001231189"/>
    </source>
</evidence>
<evidence type="ECO:0000256" key="1">
    <source>
        <dbReference type="SAM" id="MobiDB-lite"/>
    </source>
</evidence>
<dbReference type="Pfam" id="PF03004">
    <property type="entry name" value="Transposase_24"/>
    <property type="match status" value="1"/>
</dbReference>